<reference evidence="4 5" key="1">
    <citation type="journal article" date="2011" name="PLoS Pathog.">
        <title>Dynamic evolution of pathogenicity revealed by sequencing and comparative genomics of 19 Pseudomonas syringae isolates.</title>
        <authorList>
            <person name="Baltrus D.A."/>
            <person name="Nishimura M.T."/>
            <person name="Romanchuk A."/>
            <person name="Chang J.H."/>
            <person name="Mukhtar M.S."/>
            <person name="Cherkis K."/>
            <person name="Roach J."/>
            <person name="Grant S.R."/>
            <person name="Jones C.D."/>
            <person name="Dangl J.L."/>
        </authorList>
    </citation>
    <scope>NUCLEOTIDE SEQUENCE [LARGE SCALE GENOMIC DNA]</scope>
    <source>
        <strain evidence="4 5">301020</strain>
    </source>
</reference>
<evidence type="ECO:0000313" key="4">
    <source>
        <dbReference type="EMBL" id="EGH21053.1"/>
    </source>
</evidence>
<dbReference type="SUPFAM" id="SSF51735">
    <property type="entry name" value="NAD(P)-binding Rossmann-fold domains"/>
    <property type="match status" value="1"/>
</dbReference>
<keyword evidence="2" id="KW-0520">NAD</keyword>
<organism evidence="4 5">
    <name type="scientific">Pseudomonas amygdali pv. mori str. 301020</name>
    <dbReference type="NCBI Taxonomy" id="629261"/>
    <lineage>
        <taxon>Bacteria</taxon>
        <taxon>Pseudomonadati</taxon>
        <taxon>Pseudomonadota</taxon>
        <taxon>Gammaproteobacteria</taxon>
        <taxon>Pseudomonadales</taxon>
        <taxon>Pseudomonadaceae</taxon>
        <taxon>Pseudomonas</taxon>
        <taxon>Pseudomonas amygdali</taxon>
    </lineage>
</organism>
<sequence>MTRLVIASQLDDDFNQVIRERLAVTHPEARIIGVPVGVPSDLPGEVSILLARPINVRGYEAPASPPPGWPYGLKWIQVVSSGIDFYPGWLLNGPPVSTSRGSAAENIAEFSLAAIFAAAKHLPDIWVHDSQWNFTALTPLKGTTLGILGFGAIGRSLASKAQALGINVIALRQSSAQFEVDGVEAARDIHDLCARADHLVLAAPLTPATRHIVNAEVLNSAKPGLHLINIARGGLLDHEALLNALDNGNIGLASLDVTEPEPLPDGHPLYSHPRVRLSPHTSAISSTSRNEIADSFLANLERFLNGQALQNQADRLTQITPITLRGNTTPDTQRHPQIPSV</sequence>
<feature type="domain" description="D-isomer specific 2-hydroxyacid dehydrogenase NAD-binding" evidence="3">
    <location>
        <begin position="113"/>
        <end position="282"/>
    </location>
</feature>
<name>A0A656G5I9_PSEA0</name>
<proteinExistence type="predicted"/>
<evidence type="ECO:0000256" key="2">
    <source>
        <dbReference type="ARBA" id="ARBA00023027"/>
    </source>
</evidence>
<keyword evidence="1" id="KW-0560">Oxidoreductase</keyword>
<comment type="caution">
    <text evidence="4">The sequence shown here is derived from an EMBL/GenBank/DDBJ whole genome shotgun (WGS) entry which is preliminary data.</text>
</comment>
<evidence type="ECO:0000313" key="5">
    <source>
        <dbReference type="Proteomes" id="UP000003465"/>
    </source>
</evidence>
<accession>A0A656G5I9</accession>
<dbReference type="PANTHER" id="PTHR43333">
    <property type="entry name" value="2-HACID_DH_C DOMAIN-CONTAINING PROTEIN"/>
    <property type="match status" value="1"/>
</dbReference>
<dbReference type="InterPro" id="IPR006140">
    <property type="entry name" value="D-isomer_DH_NAD-bd"/>
</dbReference>
<dbReference type="GO" id="GO:0051287">
    <property type="term" value="F:NAD binding"/>
    <property type="evidence" value="ECO:0007669"/>
    <property type="project" value="InterPro"/>
</dbReference>
<dbReference type="PANTHER" id="PTHR43333:SF1">
    <property type="entry name" value="D-ISOMER SPECIFIC 2-HYDROXYACID DEHYDROGENASE NAD-BINDING DOMAIN-CONTAINING PROTEIN"/>
    <property type="match status" value="1"/>
</dbReference>
<dbReference type="AlphaFoldDB" id="A0A656G5I9"/>
<feature type="non-terminal residue" evidence="4">
    <location>
        <position position="341"/>
    </location>
</feature>
<dbReference type="Proteomes" id="UP000003465">
    <property type="component" value="Unassembled WGS sequence"/>
</dbReference>
<evidence type="ECO:0000256" key="1">
    <source>
        <dbReference type="ARBA" id="ARBA00023002"/>
    </source>
</evidence>
<gene>
    <name evidence="4" type="ORF">PSYMO_05950</name>
</gene>
<dbReference type="EMBL" id="AEAG01000238">
    <property type="protein sequence ID" value="EGH21053.1"/>
    <property type="molecule type" value="Genomic_DNA"/>
</dbReference>
<dbReference type="GO" id="GO:0016491">
    <property type="term" value="F:oxidoreductase activity"/>
    <property type="evidence" value="ECO:0007669"/>
    <property type="project" value="UniProtKB-KW"/>
</dbReference>
<evidence type="ECO:0000259" key="3">
    <source>
        <dbReference type="Pfam" id="PF02826"/>
    </source>
</evidence>
<dbReference type="InterPro" id="IPR036291">
    <property type="entry name" value="NAD(P)-bd_dom_sf"/>
</dbReference>
<dbReference type="Pfam" id="PF02826">
    <property type="entry name" value="2-Hacid_dh_C"/>
    <property type="match status" value="1"/>
</dbReference>
<dbReference type="Gene3D" id="3.40.50.720">
    <property type="entry name" value="NAD(P)-binding Rossmann-like Domain"/>
    <property type="match status" value="2"/>
</dbReference>
<dbReference type="CDD" id="cd12180">
    <property type="entry name" value="2-Hacid_dh_15"/>
    <property type="match status" value="1"/>
</dbReference>
<protein>
    <submittedName>
        <fullName evidence="4">D-isomer specific 2-hydroxyacid dehydrogenase family protein</fullName>
    </submittedName>
</protein>